<organism evidence="1 2">
    <name type="scientific">Coleofasciculus chthonoplastes PCC 7420</name>
    <dbReference type="NCBI Taxonomy" id="118168"/>
    <lineage>
        <taxon>Bacteria</taxon>
        <taxon>Bacillati</taxon>
        <taxon>Cyanobacteriota</taxon>
        <taxon>Cyanophyceae</taxon>
        <taxon>Coleofasciculales</taxon>
        <taxon>Coleofasciculaceae</taxon>
        <taxon>Coleofasciculus</taxon>
    </lineage>
</organism>
<gene>
    <name evidence="1" type="ORF">MC7420_5458</name>
</gene>
<dbReference type="EMBL" id="DS989847">
    <property type="protein sequence ID" value="EDX76024.1"/>
    <property type="molecule type" value="Genomic_DNA"/>
</dbReference>
<dbReference type="STRING" id="118168.MC7420_5458"/>
<dbReference type="HOGENOM" id="CLU_3342544_0_0_3"/>
<evidence type="ECO:0000313" key="2">
    <source>
        <dbReference type="Proteomes" id="UP000003835"/>
    </source>
</evidence>
<dbReference type="Proteomes" id="UP000003835">
    <property type="component" value="Unassembled WGS sequence"/>
</dbReference>
<sequence length="37" mass="4024">MFPFNQTVRIASIGVIVGDVEMDQSTSLLVIQITSRG</sequence>
<name>B4VQ53_9CYAN</name>
<proteinExistence type="predicted"/>
<evidence type="ECO:0000313" key="1">
    <source>
        <dbReference type="EMBL" id="EDX76024.1"/>
    </source>
</evidence>
<accession>B4VQ53</accession>
<protein>
    <submittedName>
        <fullName evidence="1">Uncharacterized protein</fullName>
    </submittedName>
</protein>
<dbReference type="AlphaFoldDB" id="B4VQ53"/>
<keyword evidence="2" id="KW-1185">Reference proteome</keyword>
<reference evidence="1 2" key="1">
    <citation type="submission" date="2008-07" db="EMBL/GenBank/DDBJ databases">
        <authorList>
            <person name="Tandeau de Marsac N."/>
            <person name="Ferriera S."/>
            <person name="Johnson J."/>
            <person name="Kravitz S."/>
            <person name="Beeson K."/>
            <person name="Sutton G."/>
            <person name="Rogers Y.-H."/>
            <person name="Friedman R."/>
            <person name="Frazier M."/>
            <person name="Venter J.C."/>
        </authorList>
    </citation>
    <scope>NUCLEOTIDE SEQUENCE [LARGE SCALE GENOMIC DNA]</scope>
    <source>
        <strain evidence="1 2">PCC 7420</strain>
    </source>
</reference>